<feature type="compositionally biased region" description="Polar residues" evidence="1">
    <location>
        <begin position="84"/>
        <end position="96"/>
    </location>
</feature>
<dbReference type="Proteomes" id="UP000018958">
    <property type="component" value="Unassembled WGS sequence"/>
</dbReference>
<organism evidence="2 3">
    <name type="scientific">Phytophthora nicotianae CJ01A1</name>
    <dbReference type="NCBI Taxonomy" id="1317063"/>
    <lineage>
        <taxon>Eukaryota</taxon>
        <taxon>Sar</taxon>
        <taxon>Stramenopiles</taxon>
        <taxon>Oomycota</taxon>
        <taxon>Peronosporomycetes</taxon>
        <taxon>Peronosporales</taxon>
        <taxon>Peronosporaceae</taxon>
        <taxon>Phytophthora</taxon>
    </lineage>
</organism>
<protein>
    <submittedName>
        <fullName evidence="2">Uncharacterized protein</fullName>
    </submittedName>
</protein>
<name>W2W776_PHYNI</name>
<evidence type="ECO:0000313" key="2">
    <source>
        <dbReference type="EMBL" id="ETP06400.1"/>
    </source>
</evidence>
<feature type="region of interest" description="Disordered" evidence="1">
    <location>
        <begin position="46"/>
        <end position="118"/>
    </location>
</feature>
<dbReference type="AlphaFoldDB" id="W2W776"/>
<feature type="compositionally biased region" description="Low complexity" evidence="1">
    <location>
        <begin position="58"/>
        <end position="83"/>
    </location>
</feature>
<gene>
    <name evidence="2" type="ORF">F441_17211</name>
</gene>
<sequence length="118" mass="13078">MVFRFSEDIDKELMREVIKQRPLAAKYGETAEAITRRALRGEYLLSSDSSSESEDDTSSVASTQSVASQANTTRTVTSTRRNTMQTDCSLNESVTKLENVPNFGLHKRANNPKSGTDN</sequence>
<reference evidence="2 3" key="1">
    <citation type="submission" date="2013-11" db="EMBL/GenBank/DDBJ databases">
        <title>The Genome Sequence of Phytophthora parasitica CJ01A1.</title>
        <authorList>
            <consortium name="The Broad Institute Genomics Platform"/>
            <person name="Russ C."/>
            <person name="Tyler B."/>
            <person name="Panabieres F."/>
            <person name="Shan W."/>
            <person name="Tripathy S."/>
            <person name="Grunwald N."/>
            <person name="Machado M."/>
            <person name="Johnson C.S."/>
            <person name="Walker B."/>
            <person name="Young S.K."/>
            <person name="Zeng Q."/>
            <person name="Gargeya S."/>
            <person name="Fitzgerald M."/>
            <person name="Haas B."/>
            <person name="Abouelleil A."/>
            <person name="Allen A.W."/>
            <person name="Alvarado L."/>
            <person name="Arachchi H.M."/>
            <person name="Berlin A.M."/>
            <person name="Chapman S.B."/>
            <person name="Gainer-Dewar J."/>
            <person name="Goldberg J."/>
            <person name="Griggs A."/>
            <person name="Gujja S."/>
            <person name="Hansen M."/>
            <person name="Howarth C."/>
            <person name="Imamovic A."/>
            <person name="Ireland A."/>
            <person name="Larimer J."/>
            <person name="McCowan C."/>
            <person name="Murphy C."/>
            <person name="Pearson M."/>
            <person name="Poon T.W."/>
            <person name="Priest M."/>
            <person name="Roberts A."/>
            <person name="Saif S."/>
            <person name="Shea T."/>
            <person name="Sisk P."/>
            <person name="Sykes S."/>
            <person name="Wortman J."/>
            <person name="Nusbaum C."/>
            <person name="Birren B."/>
        </authorList>
    </citation>
    <scope>NUCLEOTIDE SEQUENCE [LARGE SCALE GENOMIC DNA]</scope>
    <source>
        <strain evidence="2 3">CJ01A1</strain>
    </source>
</reference>
<proteinExistence type="predicted"/>
<dbReference type="EMBL" id="ANIX01003447">
    <property type="protein sequence ID" value="ETP06400.1"/>
    <property type="molecule type" value="Genomic_DNA"/>
</dbReference>
<comment type="caution">
    <text evidence="2">The sequence shown here is derived from an EMBL/GenBank/DDBJ whole genome shotgun (WGS) entry which is preliminary data.</text>
</comment>
<evidence type="ECO:0000256" key="1">
    <source>
        <dbReference type="SAM" id="MobiDB-lite"/>
    </source>
</evidence>
<evidence type="ECO:0000313" key="3">
    <source>
        <dbReference type="Proteomes" id="UP000018958"/>
    </source>
</evidence>
<accession>W2W776</accession>